<keyword evidence="5 19" id="KW-0812">Transmembrane</keyword>
<evidence type="ECO:0000256" key="6">
    <source>
        <dbReference type="ARBA" id="ARBA00022729"/>
    </source>
</evidence>
<dbReference type="InterPro" id="IPR002902">
    <property type="entry name" value="GNK2"/>
</dbReference>
<accession>A0A2Z6PAU4</accession>
<keyword evidence="3" id="KW-0597">Phosphoprotein</keyword>
<keyword evidence="2" id="KW-0723">Serine/threonine-protein kinase</keyword>
<dbReference type="Proteomes" id="UP000242715">
    <property type="component" value="Unassembled WGS sequence"/>
</dbReference>
<proteinExistence type="predicted"/>
<dbReference type="PROSITE" id="PS00108">
    <property type="entry name" value="PROTEIN_KINASE_ST"/>
    <property type="match status" value="1"/>
</dbReference>
<evidence type="ECO:0000256" key="15">
    <source>
        <dbReference type="ARBA" id="ARBA00047558"/>
    </source>
</evidence>
<dbReference type="InterPro" id="IPR011009">
    <property type="entry name" value="Kinase-like_dom_sf"/>
</dbReference>
<evidence type="ECO:0000256" key="3">
    <source>
        <dbReference type="ARBA" id="ARBA00022553"/>
    </source>
</evidence>
<dbReference type="PROSITE" id="PS51473">
    <property type="entry name" value="GNK2"/>
    <property type="match status" value="1"/>
</dbReference>
<dbReference type="GO" id="GO:0004674">
    <property type="term" value="F:protein serine/threonine kinase activity"/>
    <property type="evidence" value="ECO:0007669"/>
    <property type="project" value="UniProtKB-KW"/>
</dbReference>
<dbReference type="InterPro" id="IPR038408">
    <property type="entry name" value="GNK2_sf"/>
</dbReference>
<dbReference type="OrthoDB" id="4062651at2759"/>
<dbReference type="SUPFAM" id="SSF56112">
    <property type="entry name" value="Protein kinase-like (PK-like)"/>
    <property type="match status" value="1"/>
</dbReference>
<dbReference type="PANTHER" id="PTHR27002:SF1073">
    <property type="entry name" value="CYSTEINE-RICH RECEPTOR-LIKE PROTEIN KINASE 29"/>
    <property type="match status" value="1"/>
</dbReference>
<dbReference type="GO" id="GO:0006950">
    <property type="term" value="P:response to stress"/>
    <property type="evidence" value="ECO:0007669"/>
    <property type="project" value="UniProtKB-ARBA"/>
</dbReference>
<protein>
    <recommendedName>
        <fullName evidence="24">Cysteine-rich receptor-like protein kinase</fullName>
    </recommendedName>
</protein>
<dbReference type="Gene3D" id="3.30.430.20">
    <property type="entry name" value="Gnk2 domain, C-X8-C-X2-C motif"/>
    <property type="match status" value="1"/>
</dbReference>
<evidence type="ECO:0008006" key="24">
    <source>
        <dbReference type="Google" id="ProtNLM"/>
    </source>
</evidence>
<feature type="compositionally biased region" description="Polar residues" evidence="18">
    <location>
        <begin position="521"/>
        <end position="544"/>
    </location>
</feature>
<dbReference type="InterPro" id="IPR008271">
    <property type="entry name" value="Ser/Thr_kinase_AS"/>
</dbReference>
<keyword evidence="9" id="KW-0418">Kinase</keyword>
<evidence type="ECO:0000256" key="8">
    <source>
        <dbReference type="ARBA" id="ARBA00022741"/>
    </source>
</evidence>
<keyword evidence="12 19" id="KW-0472">Membrane</keyword>
<evidence type="ECO:0000256" key="13">
    <source>
        <dbReference type="ARBA" id="ARBA00023170"/>
    </source>
</evidence>
<dbReference type="Pfam" id="PF07714">
    <property type="entry name" value="PK_Tyr_Ser-Thr"/>
    <property type="match status" value="1"/>
</dbReference>
<feature type="region of interest" description="Disordered" evidence="18">
    <location>
        <begin position="127"/>
        <end position="146"/>
    </location>
</feature>
<feature type="compositionally biased region" description="Pro residues" evidence="18">
    <location>
        <begin position="130"/>
        <end position="139"/>
    </location>
</feature>
<evidence type="ECO:0000256" key="14">
    <source>
        <dbReference type="ARBA" id="ARBA00023180"/>
    </source>
</evidence>
<keyword evidence="4" id="KW-0808">Transferase</keyword>
<evidence type="ECO:0000256" key="18">
    <source>
        <dbReference type="SAM" id="MobiDB-lite"/>
    </source>
</evidence>
<keyword evidence="6" id="KW-0732">Signal</keyword>
<keyword evidence="10 17" id="KW-0067">ATP-binding</keyword>
<dbReference type="InterPro" id="IPR017441">
    <property type="entry name" value="Protein_kinase_ATP_BS"/>
</dbReference>
<dbReference type="PROSITE" id="PS00107">
    <property type="entry name" value="PROTEIN_KINASE_ATP"/>
    <property type="match status" value="1"/>
</dbReference>
<evidence type="ECO:0000256" key="12">
    <source>
        <dbReference type="ARBA" id="ARBA00023136"/>
    </source>
</evidence>
<evidence type="ECO:0000256" key="7">
    <source>
        <dbReference type="ARBA" id="ARBA00022737"/>
    </source>
</evidence>
<dbReference type="FunFam" id="3.30.200.20:FF:000142">
    <property type="entry name" value="Cysteine-rich receptor-like protein kinase 10"/>
    <property type="match status" value="1"/>
</dbReference>
<evidence type="ECO:0000259" key="20">
    <source>
        <dbReference type="PROSITE" id="PS50011"/>
    </source>
</evidence>
<dbReference type="EMBL" id="DF973862">
    <property type="protein sequence ID" value="GAU41409.1"/>
    <property type="molecule type" value="Genomic_DNA"/>
</dbReference>
<keyword evidence="13" id="KW-0675">Receptor</keyword>
<evidence type="ECO:0000313" key="22">
    <source>
        <dbReference type="EMBL" id="GAU41409.1"/>
    </source>
</evidence>
<comment type="catalytic activity">
    <reaction evidence="16">
        <text>L-threonyl-[protein] + ATP = O-phospho-L-threonyl-[protein] + ADP + H(+)</text>
        <dbReference type="Rhea" id="RHEA:46608"/>
        <dbReference type="Rhea" id="RHEA-COMP:11060"/>
        <dbReference type="Rhea" id="RHEA-COMP:11605"/>
        <dbReference type="ChEBI" id="CHEBI:15378"/>
        <dbReference type="ChEBI" id="CHEBI:30013"/>
        <dbReference type="ChEBI" id="CHEBI:30616"/>
        <dbReference type="ChEBI" id="CHEBI:61977"/>
        <dbReference type="ChEBI" id="CHEBI:456216"/>
    </reaction>
</comment>
<dbReference type="InterPro" id="IPR000719">
    <property type="entry name" value="Prot_kinase_dom"/>
</dbReference>
<dbReference type="FunFam" id="3.30.430.20:FF:000002">
    <property type="entry name" value="Cysteine-rich receptor-like protein kinase 10"/>
    <property type="match status" value="1"/>
</dbReference>
<dbReference type="Gene3D" id="3.30.200.20">
    <property type="entry name" value="Phosphorylase Kinase, domain 1"/>
    <property type="match status" value="1"/>
</dbReference>
<dbReference type="CDD" id="cd14066">
    <property type="entry name" value="STKc_IRAK"/>
    <property type="match status" value="1"/>
</dbReference>
<dbReference type="GO" id="GO:0005886">
    <property type="term" value="C:plasma membrane"/>
    <property type="evidence" value="ECO:0007669"/>
    <property type="project" value="TreeGrafter"/>
</dbReference>
<keyword evidence="23" id="KW-1185">Reference proteome</keyword>
<evidence type="ECO:0000256" key="2">
    <source>
        <dbReference type="ARBA" id="ARBA00022527"/>
    </source>
</evidence>
<dbReference type="GO" id="GO:0005524">
    <property type="term" value="F:ATP binding"/>
    <property type="evidence" value="ECO:0007669"/>
    <property type="project" value="UniProtKB-UniRule"/>
</dbReference>
<evidence type="ECO:0000256" key="16">
    <source>
        <dbReference type="ARBA" id="ARBA00047951"/>
    </source>
</evidence>
<organism evidence="22 23">
    <name type="scientific">Trifolium subterraneum</name>
    <name type="common">Subterranean clover</name>
    <dbReference type="NCBI Taxonomy" id="3900"/>
    <lineage>
        <taxon>Eukaryota</taxon>
        <taxon>Viridiplantae</taxon>
        <taxon>Streptophyta</taxon>
        <taxon>Embryophyta</taxon>
        <taxon>Tracheophyta</taxon>
        <taxon>Spermatophyta</taxon>
        <taxon>Magnoliopsida</taxon>
        <taxon>eudicotyledons</taxon>
        <taxon>Gunneridae</taxon>
        <taxon>Pentapetalae</taxon>
        <taxon>rosids</taxon>
        <taxon>fabids</taxon>
        <taxon>Fabales</taxon>
        <taxon>Fabaceae</taxon>
        <taxon>Papilionoideae</taxon>
        <taxon>50 kb inversion clade</taxon>
        <taxon>NPAAA clade</taxon>
        <taxon>Hologalegina</taxon>
        <taxon>IRL clade</taxon>
        <taxon>Trifolieae</taxon>
        <taxon>Trifolium</taxon>
    </lineage>
</organism>
<evidence type="ECO:0000256" key="17">
    <source>
        <dbReference type="PROSITE-ProRule" id="PRU10141"/>
    </source>
</evidence>
<dbReference type="FunFam" id="1.10.510.10:FF:000129">
    <property type="entry name" value="cysteine-rich receptor-like protein kinase 10"/>
    <property type="match status" value="1"/>
</dbReference>
<keyword evidence="7" id="KW-0677">Repeat</keyword>
<feature type="region of interest" description="Disordered" evidence="18">
    <location>
        <begin position="515"/>
        <end position="551"/>
    </location>
</feature>
<dbReference type="Pfam" id="PF01657">
    <property type="entry name" value="Stress-antifung"/>
    <property type="match status" value="1"/>
</dbReference>
<reference evidence="23" key="1">
    <citation type="journal article" date="2017" name="Front. Plant Sci.">
        <title>Climate Clever Clovers: New Paradigm to Reduce the Environmental Footprint of Ruminants by Breeding Low Methanogenic Forages Utilizing Haplotype Variation.</title>
        <authorList>
            <person name="Kaur P."/>
            <person name="Appels R."/>
            <person name="Bayer P.E."/>
            <person name="Keeble-Gagnere G."/>
            <person name="Wang J."/>
            <person name="Hirakawa H."/>
            <person name="Shirasawa K."/>
            <person name="Vercoe P."/>
            <person name="Stefanova K."/>
            <person name="Durmic Z."/>
            <person name="Nichols P."/>
            <person name="Revell C."/>
            <person name="Isobe S.N."/>
            <person name="Edwards D."/>
            <person name="Erskine W."/>
        </authorList>
    </citation>
    <scope>NUCLEOTIDE SEQUENCE [LARGE SCALE GENOMIC DNA]</scope>
    <source>
        <strain evidence="23">cv. Daliak</strain>
    </source>
</reference>
<feature type="binding site" evidence="17">
    <location>
        <position position="246"/>
    </location>
    <ligand>
        <name>ATP</name>
        <dbReference type="ChEBI" id="CHEBI:30616"/>
    </ligand>
</feature>
<gene>
    <name evidence="22" type="ORF">TSUD_244940</name>
</gene>
<evidence type="ECO:0000259" key="21">
    <source>
        <dbReference type="PROSITE" id="PS51473"/>
    </source>
</evidence>
<evidence type="ECO:0000313" key="23">
    <source>
        <dbReference type="Proteomes" id="UP000242715"/>
    </source>
</evidence>
<evidence type="ECO:0000256" key="9">
    <source>
        <dbReference type="ARBA" id="ARBA00022777"/>
    </source>
</evidence>
<keyword evidence="11 19" id="KW-1133">Transmembrane helix</keyword>
<dbReference type="Gene3D" id="1.10.510.10">
    <property type="entry name" value="Transferase(Phosphotransferase) domain 1"/>
    <property type="match status" value="1"/>
</dbReference>
<dbReference type="CDD" id="cd23509">
    <property type="entry name" value="Gnk2-like"/>
    <property type="match status" value="1"/>
</dbReference>
<dbReference type="InterPro" id="IPR001245">
    <property type="entry name" value="Ser-Thr/Tyr_kinase_cat_dom"/>
</dbReference>
<evidence type="ECO:0000256" key="5">
    <source>
        <dbReference type="ARBA" id="ARBA00022692"/>
    </source>
</evidence>
<dbReference type="PANTHER" id="PTHR27002">
    <property type="entry name" value="RECEPTOR-LIKE SERINE/THREONINE-PROTEIN KINASE SD1-8"/>
    <property type="match status" value="1"/>
</dbReference>
<feature type="domain" description="Gnk2-homologous" evidence="21">
    <location>
        <begin position="15"/>
        <end position="122"/>
    </location>
</feature>
<comment type="catalytic activity">
    <reaction evidence="15">
        <text>L-seryl-[protein] + ATP = O-phospho-L-seryl-[protein] + ADP + H(+)</text>
        <dbReference type="Rhea" id="RHEA:17989"/>
        <dbReference type="Rhea" id="RHEA-COMP:9863"/>
        <dbReference type="Rhea" id="RHEA-COMP:11604"/>
        <dbReference type="ChEBI" id="CHEBI:15378"/>
        <dbReference type="ChEBI" id="CHEBI:29999"/>
        <dbReference type="ChEBI" id="CHEBI:30616"/>
        <dbReference type="ChEBI" id="CHEBI:83421"/>
        <dbReference type="ChEBI" id="CHEBI:456216"/>
    </reaction>
</comment>
<feature type="domain" description="Protein kinase" evidence="20">
    <location>
        <begin position="218"/>
        <end position="551"/>
    </location>
</feature>
<keyword evidence="8 17" id="KW-0547">Nucleotide-binding</keyword>
<sequence length="551" mass="61742">MLHYSHRSIFGLMETTAIVTLWNAFNATDVDEYNKVLGKLLYDLKSVAASGDSMKKFATANVTGPNFQDIYSLMQCTPDVSSMDCNQCLDLAIAQLPSCCGDKIGARVFRASCTLRYESYKFYELSVQPRQPPPPPSPPSINHTSSQGKAHTLRNVTIIGILVVIVVLVFCFICIYLRLRVKKPSETTQIPSEDEDEITTFESLQFDFDTIRVATNDFNDSNKLGEGGFGAVYQGKLSNGQVIAVKRLSKNSGQGNLEFKNEVLLMAKLQHRNLVRLLGFTIEGRERLLVYEFVPNKSLDYFIFDPIKKTQLDWEKRYKIIQGTARGVLYLHEDSRLRIIHRDLKASNVLLDGDMNAKISDFGMARLILVDQTQANTSRIVGTYGYMAPEYVMHGEFSVKSDVFSFGVLVLEIISGQKNSGSICHGDDSLDLLSFAWKSWREGTAASIIDPSLYNSSRNEILRCLHIGLLCVQDNVAKRPTMATIVLMLSSNSLTLSLPSEPAFFMDSRTRSIQEMRQWEENSGTTRSSQSTTKSAQESVNEASFTDPYPR</sequence>
<evidence type="ECO:0000256" key="4">
    <source>
        <dbReference type="ARBA" id="ARBA00022679"/>
    </source>
</evidence>
<evidence type="ECO:0000256" key="19">
    <source>
        <dbReference type="SAM" id="Phobius"/>
    </source>
</evidence>
<evidence type="ECO:0000256" key="1">
    <source>
        <dbReference type="ARBA" id="ARBA00004167"/>
    </source>
</evidence>
<feature type="transmembrane region" description="Helical" evidence="19">
    <location>
        <begin position="156"/>
        <end position="179"/>
    </location>
</feature>
<comment type="subcellular location">
    <subcellularLocation>
        <location evidence="1">Membrane</location>
        <topology evidence="1">Single-pass membrane protein</topology>
    </subcellularLocation>
</comment>
<evidence type="ECO:0000256" key="11">
    <source>
        <dbReference type="ARBA" id="ARBA00022989"/>
    </source>
</evidence>
<dbReference type="PROSITE" id="PS50011">
    <property type="entry name" value="PROTEIN_KINASE_DOM"/>
    <property type="match status" value="1"/>
</dbReference>
<dbReference type="SMART" id="SM00220">
    <property type="entry name" value="S_TKc"/>
    <property type="match status" value="1"/>
</dbReference>
<dbReference type="AlphaFoldDB" id="A0A2Z6PAU4"/>
<evidence type="ECO:0000256" key="10">
    <source>
        <dbReference type="ARBA" id="ARBA00022840"/>
    </source>
</evidence>
<name>A0A2Z6PAU4_TRISU</name>
<keyword evidence="14" id="KW-0325">Glycoprotein</keyword>